<dbReference type="Pfam" id="PF01869">
    <property type="entry name" value="BcrAD_BadFG"/>
    <property type="match status" value="1"/>
</dbReference>
<comment type="caution">
    <text evidence="2">The sequence shown here is derived from an EMBL/GenBank/DDBJ whole genome shotgun (WGS) entry which is preliminary data.</text>
</comment>
<evidence type="ECO:0000259" key="1">
    <source>
        <dbReference type="Pfam" id="PF01869"/>
    </source>
</evidence>
<reference evidence="2 3" key="1">
    <citation type="journal article" date="2019" name="Int. J. Syst. Evol. Microbiol.">
        <title>The Global Catalogue of Microorganisms (GCM) 10K type strain sequencing project: providing services to taxonomists for standard genome sequencing and annotation.</title>
        <authorList>
            <consortium name="The Broad Institute Genomics Platform"/>
            <consortium name="The Broad Institute Genome Sequencing Center for Infectious Disease"/>
            <person name="Wu L."/>
            <person name="Ma J."/>
        </authorList>
    </citation>
    <scope>NUCLEOTIDE SEQUENCE [LARGE SCALE GENOMIC DNA]</scope>
    <source>
        <strain evidence="2 3">JCM 14306</strain>
    </source>
</reference>
<proteinExistence type="predicted"/>
<evidence type="ECO:0000313" key="3">
    <source>
        <dbReference type="Proteomes" id="UP001501319"/>
    </source>
</evidence>
<dbReference type="SUPFAM" id="SSF53067">
    <property type="entry name" value="Actin-like ATPase domain"/>
    <property type="match status" value="2"/>
</dbReference>
<dbReference type="PANTHER" id="PTHR43190:SF3">
    <property type="entry name" value="N-ACETYL-D-GLUCOSAMINE KINASE"/>
    <property type="match status" value="1"/>
</dbReference>
<dbReference type="Gene3D" id="3.30.420.40">
    <property type="match status" value="2"/>
</dbReference>
<gene>
    <name evidence="2" type="ORF">GCM10009744_08490</name>
</gene>
<dbReference type="EMBL" id="BAAANE010000002">
    <property type="protein sequence ID" value="GAA1623390.1"/>
    <property type="molecule type" value="Genomic_DNA"/>
</dbReference>
<keyword evidence="3" id="KW-1185">Reference proteome</keyword>
<feature type="domain" description="ATPase BadF/BadG/BcrA/BcrD type" evidence="1">
    <location>
        <begin position="5"/>
        <end position="306"/>
    </location>
</feature>
<dbReference type="Proteomes" id="UP001501319">
    <property type="component" value="Unassembled WGS sequence"/>
</dbReference>
<dbReference type="RefSeq" id="WP_344108898.1">
    <property type="nucleotide sequence ID" value="NZ_BAAANE010000002.1"/>
</dbReference>
<name>A0ABN2EZJ9_9ACTN</name>
<sequence>MSIYLGVDGGGTKTALCLVSEVGDVLAVRDAPSCYYLGADCTEGVSLVSRVLDEAVPALCATAGTTPAQIAFAFFGLPAYGEVTADLPILDAAPRTALGHARYRCDNDMVCGWAGSLALEDGINVISGTGSMSYGQRAEQRVRVGGWGELFGDEGSGYWIAVRGLQAFSRMSDGRLPSGPLLDVLRERLDLGSDLDIVDVVLNRWRGSRSDIAALSRQVVEAAQRGDSVAARILTEAAAELVLLIETACRNLGFAADEAVPVSYSGGVFSAPEVLGRFEQQLSRADRRYDLRTGRFPPVMGAALYAARLAGAPLSPAALERLQETIP</sequence>
<accession>A0ABN2EZJ9</accession>
<evidence type="ECO:0000313" key="2">
    <source>
        <dbReference type="EMBL" id="GAA1623390.1"/>
    </source>
</evidence>
<dbReference type="InterPro" id="IPR043129">
    <property type="entry name" value="ATPase_NBD"/>
</dbReference>
<protein>
    <submittedName>
        <fullName evidence="2">BadF/BadG/BcrA/BcrD ATPase family protein</fullName>
    </submittedName>
</protein>
<organism evidence="2 3">
    <name type="scientific">Kribbella alba</name>
    <dbReference type="NCBI Taxonomy" id="190197"/>
    <lineage>
        <taxon>Bacteria</taxon>
        <taxon>Bacillati</taxon>
        <taxon>Actinomycetota</taxon>
        <taxon>Actinomycetes</taxon>
        <taxon>Propionibacteriales</taxon>
        <taxon>Kribbellaceae</taxon>
        <taxon>Kribbella</taxon>
    </lineage>
</organism>
<dbReference type="CDD" id="cd24007">
    <property type="entry name" value="ASKHA_NBD_eukNAGK-like"/>
    <property type="match status" value="1"/>
</dbReference>
<dbReference type="PANTHER" id="PTHR43190">
    <property type="entry name" value="N-ACETYL-D-GLUCOSAMINE KINASE"/>
    <property type="match status" value="1"/>
</dbReference>
<dbReference type="InterPro" id="IPR002731">
    <property type="entry name" value="ATPase_BadF"/>
</dbReference>
<dbReference type="InterPro" id="IPR052519">
    <property type="entry name" value="Euk-type_GlcNAc_Kinase"/>
</dbReference>